<feature type="domain" description="Secretion system C-terminal sorting" evidence="2">
    <location>
        <begin position="373"/>
        <end position="449"/>
    </location>
</feature>
<dbReference type="Gene3D" id="2.130.10.130">
    <property type="entry name" value="Integrin alpha, N-terminal"/>
    <property type="match status" value="3"/>
</dbReference>
<evidence type="ECO:0000313" key="4">
    <source>
        <dbReference type="Proteomes" id="UP000298471"/>
    </source>
</evidence>
<dbReference type="EMBL" id="SRMB01000009">
    <property type="protein sequence ID" value="TGE20898.1"/>
    <property type="molecule type" value="Genomic_DNA"/>
</dbReference>
<comment type="caution">
    <text evidence="3">The sequence shown here is derived from an EMBL/GenBank/DDBJ whole genome shotgun (WGS) entry which is preliminary data.</text>
</comment>
<dbReference type="RefSeq" id="WP_135399279.1">
    <property type="nucleotide sequence ID" value="NZ_SRMB01000009.1"/>
</dbReference>
<protein>
    <submittedName>
        <fullName evidence="3">T9SS type A sorting domain-containing protein</fullName>
    </submittedName>
</protein>
<keyword evidence="1" id="KW-0732">Signal</keyword>
<dbReference type="Proteomes" id="UP000298471">
    <property type="component" value="Unassembled WGS sequence"/>
</dbReference>
<dbReference type="AlphaFoldDB" id="A0A4Z0PT81"/>
<dbReference type="NCBIfam" id="TIGR04183">
    <property type="entry name" value="Por_Secre_tail"/>
    <property type="match status" value="1"/>
</dbReference>
<dbReference type="SUPFAM" id="SSF69318">
    <property type="entry name" value="Integrin alpha N-terminal domain"/>
    <property type="match status" value="1"/>
</dbReference>
<accession>A0A4Z0PT81</accession>
<evidence type="ECO:0000259" key="2">
    <source>
        <dbReference type="Pfam" id="PF18962"/>
    </source>
</evidence>
<proteinExistence type="predicted"/>
<dbReference type="InterPro" id="IPR013517">
    <property type="entry name" value="FG-GAP"/>
</dbReference>
<evidence type="ECO:0000256" key="1">
    <source>
        <dbReference type="ARBA" id="ARBA00022729"/>
    </source>
</evidence>
<sequence>MVYPVGDNPQGVALADVNGDTRPDLVVTCSYASSVNVLLSQLDGTFAPALSYAIGSFPIRVTLADVNEDGLPDILAALQWNGGIAVMLNSSTAPGAFLPPTILFTQGNPRSLAVGDIDRDGHLDIVGLNLNGGTVGVLLNSAAAPGMFPATATTYATGGNNAVGVALGDVNGDGWLDLVVCGGSTGKIGVLLNQAAPAGTFAPVVSYGSGASYPQDLAVGDVNADGRADIVVAGGNDARVGVLLNSTTTPGVFPAMATTYATGAQAAYSVELGDMNGDRQVDIVTGSYVINSISSTVGVLVNSAAAPGIFPAGFRHFASGGLSAHDVALNDADGDGRLDIATVNYSSSTVAVLRNTGTFLPATPSRRPVEVSLFPNPARTTVTVRLDETAPRQGLQLVLVDATGRTTNHKPVSGTNGELVVELKQQPAGLYLVRVEGPKGYVATQRLVIE</sequence>
<reference evidence="3 4" key="1">
    <citation type="submission" date="2019-04" db="EMBL/GenBank/DDBJ databases">
        <authorList>
            <person name="Feng G."/>
            <person name="Zhang J."/>
            <person name="Zhu H."/>
        </authorList>
    </citation>
    <scope>NUCLEOTIDE SEQUENCE [LARGE SCALE GENOMIC DNA]</scope>
    <source>
        <strain evidence="3 4">9PBR-1</strain>
    </source>
</reference>
<keyword evidence="4" id="KW-1185">Reference proteome</keyword>
<dbReference type="Pfam" id="PF18962">
    <property type="entry name" value="Por_Secre_tail"/>
    <property type="match status" value="1"/>
</dbReference>
<dbReference type="OrthoDB" id="877328at2"/>
<name>A0A4Z0PT81_9BACT</name>
<evidence type="ECO:0000313" key="3">
    <source>
        <dbReference type="EMBL" id="TGE20898.1"/>
    </source>
</evidence>
<dbReference type="PANTHER" id="PTHR46580:SF2">
    <property type="entry name" value="MAM DOMAIN-CONTAINING PROTEIN"/>
    <property type="match status" value="1"/>
</dbReference>
<dbReference type="InterPro" id="IPR026444">
    <property type="entry name" value="Secre_tail"/>
</dbReference>
<organism evidence="3 4">
    <name type="scientific">Hymenobacter metallicola</name>
    <dbReference type="NCBI Taxonomy" id="2563114"/>
    <lineage>
        <taxon>Bacteria</taxon>
        <taxon>Pseudomonadati</taxon>
        <taxon>Bacteroidota</taxon>
        <taxon>Cytophagia</taxon>
        <taxon>Cytophagales</taxon>
        <taxon>Hymenobacteraceae</taxon>
        <taxon>Hymenobacter</taxon>
    </lineage>
</organism>
<gene>
    <name evidence="3" type="ORF">E5K02_25180</name>
</gene>
<dbReference type="InterPro" id="IPR028994">
    <property type="entry name" value="Integrin_alpha_N"/>
</dbReference>
<dbReference type="PANTHER" id="PTHR46580">
    <property type="entry name" value="SENSOR KINASE-RELATED"/>
    <property type="match status" value="1"/>
</dbReference>
<dbReference type="Pfam" id="PF13517">
    <property type="entry name" value="FG-GAP_3"/>
    <property type="match status" value="2"/>
</dbReference>